<dbReference type="Proteomes" id="UP001143856">
    <property type="component" value="Unassembled WGS sequence"/>
</dbReference>
<sequence length="621" mass="70544">MILKSALKKLEGRVQRSDSSRNAASLVNEYGDILQKLLGEFQGPRTIVLIDALDECGNNTVRTLADFFRELTYMAYENGQELHVCLSSRTGSAIPIKNCPSIEIDKENLRDIKSYMEFKFDAYLSGTGSEKNLRLENLVTTVAKKSSGIFLWVSLVVDMLLGELDKGINLKVLEKRLVEVPSVLQDLYMDLLKSSPTDHDLKRRVFQWAIFGGDLRLREWQHLLPLLEDSPTSLQGCQESKHWAETEIQLENQIRYLSMGLIEVVTPPEINQNEFDFTDGFSITGVAGSMDLELGETRMVRVIHDTVRDWFVSGPGFALLGLEFRWNARGLAYFSIIHTCLDFIAFKEFDLLVDARLEQRTNPTRSDIKPHGREGSRVRDRGKRPRTPNIDSTKSPADTPDDDIGSFSSAASHLYASSVGSYGSSLGETKIGKKEEERGRARTRRPFDTANAKASIKAKPTGGFDQSATSTWKDNSFSPEKDLTTPEEMRQYRLNNLFPRQAERELALDIASHDIRISEAPSTRALEKYTYPPLLDFVLAHLPAFAKFANDTVIDPSQVLLRLREPSQWQRFVCLREDMPHDLDFKSWLAGQNLFYWEMWNSWWLENCDTTRDFGVPSIGN</sequence>
<name>A0ACC1NTW2_9PEZI</name>
<accession>A0ACC1NTW2</accession>
<keyword evidence="2" id="KW-1185">Reference proteome</keyword>
<gene>
    <name evidence="1" type="ORF">NUW58_g6428</name>
</gene>
<protein>
    <submittedName>
        <fullName evidence="1">Uncharacterized protein</fullName>
    </submittedName>
</protein>
<organism evidence="1 2">
    <name type="scientific">Xylaria curta</name>
    <dbReference type="NCBI Taxonomy" id="42375"/>
    <lineage>
        <taxon>Eukaryota</taxon>
        <taxon>Fungi</taxon>
        <taxon>Dikarya</taxon>
        <taxon>Ascomycota</taxon>
        <taxon>Pezizomycotina</taxon>
        <taxon>Sordariomycetes</taxon>
        <taxon>Xylariomycetidae</taxon>
        <taxon>Xylariales</taxon>
        <taxon>Xylariaceae</taxon>
        <taxon>Xylaria</taxon>
    </lineage>
</organism>
<reference evidence="1" key="1">
    <citation type="submission" date="2022-10" db="EMBL/GenBank/DDBJ databases">
        <title>Genome Sequence of Xylaria curta.</title>
        <authorList>
            <person name="Buettner E."/>
        </authorList>
    </citation>
    <scope>NUCLEOTIDE SEQUENCE</scope>
    <source>
        <strain evidence="1">Babe10</strain>
    </source>
</reference>
<proteinExistence type="predicted"/>
<dbReference type="EMBL" id="JAPDGR010001450">
    <property type="protein sequence ID" value="KAJ2982499.1"/>
    <property type="molecule type" value="Genomic_DNA"/>
</dbReference>
<evidence type="ECO:0000313" key="1">
    <source>
        <dbReference type="EMBL" id="KAJ2982499.1"/>
    </source>
</evidence>
<comment type="caution">
    <text evidence="1">The sequence shown here is derived from an EMBL/GenBank/DDBJ whole genome shotgun (WGS) entry which is preliminary data.</text>
</comment>
<evidence type="ECO:0000313" key="2">
    <source>
        <dbReference type="Proteomes" id="UP001143856"/>
    </source>
</evidence>